<keyword evidence="9" id="KW-0472">Membrane</keyword>
<dbReference type="OrthoDB" id="7933886at2"/>
<feature type="domain" description="Cytochrome c" evidence="10">
    <location>
        <begin position="49"/>
        <end position="123"/>
    </location>
</feature>
<keyword evidence="3 7" id="KW-0479">Metal-binding</keyword>
<keyword evidence="2 6" id="KW-0349">Heme</keyword>
<feature type="region of interest" description="Disordered" evidence="8">
    <location>
        <begin position="34"/>
        <end position="53"/>
    </location>
</feature>
<dbReference type="GO" id="GO:0009055">
    <property type="term" value="F:electron transfer activity"/>
    <property type="evidence" value="ECO:0007669"/>
    <property type="project" value="InterPro"/>
</dbReference>
<keyword evidence="9" id="KW-1133">Transmembrane helix</keyword>
<feature type="compositionally biased region" description="Basic and acidic residues" evidence="8">
    <location>
        <begin position="34"/>
        <end position="50"/>
    </location>
</feature>
<dbReference type="PIRSF" id="PIRSF000025">
    <property type="entry name" value="Cytc_Bsub_c550"/>
    <property type="match status" value="1"/>
</dbReference>
<evidence type="ECO:0000256" key="9">
    <source>
        <dbReference type="SAM" id="Phobius"/>
    </source>
</evidence>
<keyword evidence="12" id="KW-1185">Reference proteome</keyword>
<evidence type="ECO:0000256" key="4">
    <source>
        <dbReference type="ARBA" id="ARBA00022982"/>
    </source>
</evidence>
<name>A0A372LU22_9BACI</name>
<evidence type="ECO:0000256" key="8">
    <source>
        <dbReference type="SAM" id="MobiDB-lite"/>
    </source>
</evidence>
<dbReference type="Pfam" id="PF13442">
    <property type="entry name" value="Cytochrome_CBB3"/>
    <property type="match status" value="1"/>
</dbReference>
<gene>
    <name evidence="11" type="ORF">D0469_00925</name>
</gene>
<keyword evidence="5 7" id="KW-0408">Iron</keyword>
<evidence type="ECO:0000313" key="12">
    <source>
        <dbReference type="Proteomes" id="UP000264541"/>
    </source>
</evidence>
<dbReference type="NCBIfam" id="NF045773">
    <property type="entry name" value="cytochro_C550"/>
    <property type="match status" value="1"/>
</dbReference>
<evidence type="ECO:0000256" key="2">
    <source>
        <dbReference type="ARBA" id="ARBA00022617"/>
    </source>
</evidence>
<comment type="PTM">
    <text evidence="6">Binds 1 heme c group covalently per subunit.</text>
</comment>
<dbReference type="Gene3D" id="1.10.760.10">
    <property type="entry name" value="Cytochrome c-like domain"/>
    <property type="match status" value="1"/>
</dbReference>
<keyword evidence="1" id="KW-0813">Transport</keyword>
<dbReference type="PANTHER" id="PTHR37823">
    <property type="entry name" value="CYTOCHROME C-553-LIKE"/>
    <property type="match status" value="1"/>
</dbReference>
<keyword evidence="9" id="KW-0812">Transmembrane</keyword>
<dbReference type="PANTHER" id="PTHR37823:SF2">
    <property type="entry name" value="CYTOCHROME C-550"/>
    <property type="match status" value="1"/>
</dbReference>
<dbReference type="EMBL" id="QVTE01000001">
    <property type="protein sequence ID" value="RFU71703.1"/>
    <property type="molecule type" value="Genomic_DNA"/>
</dbReference>
<proteinExistence type="predicted"/>
<feature type="binding site" description="covalent" evidence="6">
    <location>
        <position position="65"/>
    </location>
    <ligand>
        <name>heme c</name>
        <dbReference type="ChEBI" id="CHEBI:61717"/>
    </ligand>
</feature>
<evidence type="ECO:0000259" key="10">
    <source>
        <dbReference type="PROSITE" id="PS51007"/>
    </source>
</evidence>
<dbReference type="AlphaFoldDB" id="A0A372LU22"/>
<dbReference type="GO" id="GO:0005506">
    <property type="term" value="F:iron ion binding"/>
    <property type="evidence" value="ECO:0007669"/>
    <property type="project" value="InterPro"/>
</dbReference>
<feature type="binding site" description="axial binding residue" evidence="7">
    <location>
        <position position="66"/>
    </location>
    <ligand>
        <name>heme c</name>
        <dbReference type="ChEBI" id="CHEBI:61717"/>
    </ligand>
    <ligandPart>
        <name>Fe</name>
        <dbReference type="ChEBI" id="CHEBI:18248"/>
    </ligandPart>
</feature>
<evidence type="ECO:0000256" key="1">
    <source>
        <dbReference type="ARBA" id="ARBA00022448"/>
    </source>
</evidence>
<dbReference type="RefSeq" id="WP_117324776.1">
    <property type="nucleotide sequence ID" value="NZ_QVTE01000001.1"/>
</dbReference>
<dbReference type="GO" id="GO:0020037">
    <property type="term" value="F:heme binding"/>
    <property type="evidence" value="ECO:0007669"/>
    <property type="project" value="InterPro"/>
</dbReference>
<dbReference type="InterPro" id="IPR009056">
    <property type="entry name" value="Cyt_c-like_dom"/>
</dbReference>
<feature type="transmembrane region" description="Helical" evidence="9">
    <location>
        <begin position="6"/>
        <end position="25"/>
    </location>
</feature>
<dbReference type="GO" id="GO:0016020">
    <property type="term" value="C:membrane"/>
    <property type="evidence" value="ECO:0007669"/>
    <property type="project" value="InterPro"/>
</dbReference>
<evidence type="ECO:0000256" key="7">
    <source>
        <dbReference type="PIRSR" id="PIRSR000025-2"/>
    </source>
</evidence>
<evidence type="ECO:0000256" key="6">
    <source>
        <dbReference type="PIRSR" id="PIRSR000025-1"/>
    </source>
</evidence>
<feature type="binding site" description="covalent" evidence="6">
    <location>
        <position position="62"/>
    </location>
    <ligand>
        <name>heme c</name>
        <dbReference type="ChEBI" id="CHEBI:61717"/>
    </ligand>
</feature>
<dbReference type="Proteomes" id="UP000264541">
    <property type="component" value="Unassembled WGS sequence"/>
</dbReference>
<reference evidence="11 12" key="1">
    <citation type="submission" date="2018-08" db="EMBL/GenBank/DDBJ databases">
        <title>Bacillus chawlae sp. nov., Bacillus glennii sp. nov., and Bacillus saganii sp. nov. Isolated from the Vehicle Assembly Building at Kennedy Space Center where the Viking Spacecraft were Assembled.</title>
        <authorList>
            <person name="Seuylemezian A."/>
            <person name="Vaishampayan P."/>
        </authorList>
    </citation>
    <scope>NUCLEOTIDE SEQUENCE [LARGE SCALE GENOMIC DNA]</scope>
    <source>
        <strain evidence="11 12">V47-23a</strain>
    </source>
</reference>
<protein>
    <submittedName>
        <fullName evidence="11">Cytochrome c</fullName>
    </submittedName>
</protein>
<dbReference type="InterPro" id="IPR051811">
    <property type="entry name" value="Cytochrome_c550/c551-like"/>
</dbReference>
<sequence>MNRNPIIPFVMIMALGIGLMFLLSFKGLGDSKDLVAEHENGGKPTEEKTASADPEALVKQSCVSCHGADLSGGAGPALKGVGERKSQDEIKDIIKNGTGGGMPGGLVPEDQLDGVAKYLAELK</sequence>
<dbReference type="InterPro" id="IPR012218">
    <property type="entry name" value="Cyt_c_BACSU-c550-type"/>
</dbReference>
<dbReference type="InterPro" id="IPR036909">
    <property type="entry name" value="Cyt_c-like_dom_sf"/>
</dbReference>
<comment type="caution">
    <text evidence="11">The sequence shown here is derived from an EMBL/GenBank/DDBJ whole genome shotgun (WGS) entry which is preliminary data.</text>
</comment>
<organism evidence="11 12">
    <name type="scientific">Peribacillus saganii</name>
    <dbReference type="NCBI Taxonomy" id="2303992"/>
    <lineage>
        <taxon>Bacteria</taxon>
        <taxon>Bacillati</taxon>
        <taxon>Bacillota</taxon>
        <taxon>Bacilli</taxon>
        <taxon>Bacillales</taxon>
        <taxon>Bacillaceae</taxon>
        <taxon>Peribacillus</taxon>
    </lineage>
</organism>
<dbReference type="PROSITE" id="PS51007">
    <property type="entry name" value="CYTC"/>
    <property type="match status" value="1"/>
</dbReference>
<evidence type="ECO:0000256" key="3">
    <source>
        <dbReference type="ARBA" id="ARBA00022723"/>
    </source>
</evidence>
<keyword evidence="4" id="KW-0249">Electron transport</keyword>
<accession>A0A372LU22</accession>
<evidence type="ECO:0000313" key="11">
    <source>
        <dbReference type="EMBL" id="RFU71703.1"/>
    </source>
</evidence>
<feature type="binding site" description="axial binding residue" evidence="7">
    <location>
        <position position="102"/>
    </location>
    <ligand>
        <name>heme c</name>
        <dbReference type="ChEBI" id="CHEBI:61717"/>
    </ligand>
    <ligandPart>
        <name>Fe</name>
        <dbReference type="ChEBI" id="CHEBI:18248"/>
    </ligandPart>
</feature>
<dbReference type="InterPro" id="IPR054780">
    <property type="entry name" value="Cytochro_C550_firm"/>
</dbReference>
<dbReference type="SUPFAM" id="SSF46626">
    <property type="entry name" value="Cytochrome c"/>
    <property type="match status" value="1"/>
</dbReference>
<evidence type="ECO:0000256" key="5">
    <source>
        <dbReference type="ARBA" id="ARBA00023004"/>
    </source>
</evidence>